<reference evidence="2" key="1">
    <citation type="submission" date="2014-05" db="EMBL/GenBank/DDBJ databases">
        <authorList>
            <person name="Chronopoulou M."/>
        </authorList>
    </citation>
    <scope>NUCLEOTIDE SEQUENCE</scope>
    <source>
        <tissue evidence="2">Whole organism</tissue>
    </source>
</reference>
<dbReference type="EMBL" id="HACA01013656">
    <property type="protein sequence ID" value="CDW31017.1"/>
    <property type="molecule type" value="Transcribed_RNA"/>
</dbReference>
<evidence type="ECO:0000313" key="2">
    <source>
        <dbReference type="EMBL" id="CDW31017.1"/>
    </source>
</evidence>
<feature type="signal peptide" evidence="1">
    <location>
        <begin position="1"/>
        <end position="36"/>
    </location>
</feature>
<sequence length="67" mass="7410">MGPHGLEGIDLGGILQLLGLFYRALLSLQHFGLADGVDDGNGDAQVLGMREWKFVDQIYVSFSRFVR</sequence>
<name>A0A0K2TZA1_LEPSM</name>
<protein>
    <submittedName>
        <fullName evidence="2">Uncharacterized protein</fullName>
    </submittedName>
</protein>
<dbReference type="AlphaFoldDB" id="A0A0K2TZA1"/>
<proteinExistence type="predicted"/>
<organism evidence="2">
    <name type="scientific">Lepeophtheirus salmonis</name>
    <name type="common">Salmon louse</name>
    <name type="synonym">Caligus salmonis</name>
    <dbReference type="NCBI Taxonomy" id="72036"/>
    <lineage>
        <taxon>Eukaryota</taxon>
        <taxon>Metazoa</taxon>
        <taxon>Ecdysozoa</taxon>
        <taxon>Arthropoda</taxon>
        <taxon>Crustacea</taxon>
        <taxon>Multicrustacea</taxon>
        <taxon>Hexanauplia</taxon>
        <taxon>Copepoda</taxon>
        <taxon>Siphonostomatoida</taxon>
        <taxon>Caligidae</taxon>
        <taxon>Lepeophtheirus</taxon>
    </lineage>
</organism>
<keyword evidence="1" id="KW-0732">Signal</keyword>
<evidence type="ECO:0000256" key="1">
    <source>
        <dbReference type="SAM" id="SignalP"/>
    </source>
</evidence>
<accession>A0A0K2TZA1</accession>
<feature type="chain" id="PRO_5005488274" evidence="1">
    <location>
        <begin position="37"/>
        <end position="67"/>
    </location>
</feature>